<protein>
    <submittedName>
        <fullName evidence="10">Sugar ABC transporter permease</fullName>
    </submittedName>
</protein>
<dbReference type="PANTHER" id="PTHR32243:SF50">
    <property type="entry name" value="MALTOSE_MALTODEXTRIN TRANSPORT SYSTEM PERMEASE PROTEIN MALG"/>
    <property type="match status" value="1"/>
</dbReference>
<dbReference type="InterPro" id="IPR000515">
    <property type="entry name" value="MetI-like"/>
</dbReference>
<feature type="transmembrane region" description="Helical" evidence="8">
    <location>
        <begin position="126"/>
        <end position="149"/>
    </location>
</feature>
<keyword evidence="3" id="KW-1003">Cell membrane</keyword>
<comment type="caution">
    <text evidence="10">The sequence shown here is derived from an EMBL/GenBank/DDBJ whole genome shotgun (WGS) entry which is preliminary data.</text>
</comment>
<reference evidence="10 11" key="1">
    <citation type="submission" date="2021-05" db="EMBL/GenBank/DDBJ databases">
        <title>Phylogenetic classification of ten novel species belonging to the genus Bifidobacterium comprising B. colchicus sp. nov., B. abeli sp. nov., B. bicoloris sp. nov., B. guerezis sp. nov., B. rosaliae sp. nov., B. santillanensis sp. nov., B. argentati sp. nov., B. amazzoni sp. nov., B. pluviali sp. nov., and B. pinnaculum sp. nov.</title>
        <authorList>
            <person name="Lugli G.A."/>
            <person name="Ruiz Garcia L."/>
            <person name="Margolles A."/>
            <person name="Ventura M."/>
        </authorList>
    </citation>
    <scope>NUCLEOTIDE SEQUENCE [LARGE SCALE GENOMIC DNA]</scope>
    <source>
        <strain evidence="10 11">6T3</strain>
    </source>
</reference>
<evidence type="ECO:0000259" key="9">
    <source>
        <dbReference type="PROSITE" id="PS50928"/>
    </source>
</evidence>
<accession>A0ABS6W876</accession>
<feature type="transmembrane region" description="Helical" evidence="8">
    <location>
        <begin position="90"/>
        <end position="114"/>
    </location>
</feature>
<evidence type="ECO:0000256" key="4">
    <source>
        <dbReference type="ARBA" id="ARBA00022597"/>
    </source>
</evidence>
<evidence type="ECO:0000256" key="1">
    <source>
        <dbReference type="ARBA" id="ARBA00004651"/>
    </source>
</evidence>
<dbReference type="RefSeq" id="WP_219081031.1">
    <property type="nucleotide sequence ID" value="NZ_JAHBBD010000007.1"/>
</dbReference>
<evidence type="ECO:0000313" key="11">
    <source>
        <dbReference type="Proteomes" id="UP000812844"/>
    </source>
</evidence>
<comment type="subcellular location">
    <subcellularLocation>
        <location evidence="1 8">Cell membrane</location>
        <topology evidence="1 8">Multi-pass membrane protein</topology>
    </subcellularLocation>
</comment>
<dbReference type="PANTHER" id="PTHR32243">
    <property type="entry name" value="MALTOSE TRANSPORT SYSTEM PERMEASE-RELATED"/>
    <property type="match status" value="1"/>
</dbReference>
<name>A0ABS6W876_9BIFI</name>
<keyword evidence="2 8" id="KW-0813">Transport</keyword>
<feature type="transmembrane region" description="Helical" evidence="8">
    <location>
        <begin position="161"/>
        <end position="180"/>
    </location>
</feature>
<evidence type="ECO:0000313" key="10">
    <source>
        <dbReference type="EMBL" id="MBW3082647.1"/>
    </source>
</evidence>
<keyword evidence="7 8" id="KW-0472">Membrane</keyword>
<keyword evidence="6 8" id="KW-1133">Transmembrane helix</keyword>
<keyword evidence="5 8" id="KW-0812">Transmembrane</keyword>
<evidence type="ECO:0000256" key="6">
    <source>
        <dbReference type="ARBA" id="ARBA00022989"/>
    </source>
</evidence>
<evidence type="ECO:0000256" key="8">
    <source>
        <dbReference type="RuleBase" id="RU363032"/>
    </source>
</evidence>
<evidence type="ECO:0000256" key="2">
    <source>
        <dbReference type="ARBA" id="ARBA00022448"/>
    </source>
</evidence>
<organism evidence="10 11">
    <name type="scientific">Bifidobacterium phasiani</name>
    <dbReference type="NCBI Taxonomy" id="2834431"/>
    <lineage>
        <taxon>Bacteria</taxon>
        <taxon>Bacillati</taxon>
        <taxon>Actinomycetota</taxon>
        <taxon>Actinomycetes</taxon>
        <taxon>Bifidobacteriales</taxon>
        <taxon>Bifidobacteriaceae</taxon>
        <taxon>Bifidobacterium</taxon>
    </lineage>
</organism>
<evidence type="ECO:0000256" key="7">
    <source>
        <dbReference type="ARBA" id="ARBA00023136"/>
    </source>
</evidence>
<sequence>MSKATAAVRAANGGGFLHDQRKRRIAGDAAIYAILTILGVIWVLPVVWVVFESFNKNTTPYQDTFFPTEYTVDNYVQLFTQTDVLDFPRMFMNTLIIAVFVCVISVFFVLSVAFCMSRLRFRMRKAFMNIALVLGMFPSIMSVIAVYFILKALGLTEGSVVIFALILVYAAGSGAGFYVMKGYMDTIPMSLDEAAYLDGCTRLQVFTKIIIPICKPMIVYQALTSFLTPWLDFVMARSIARTQDNYTVALGLYTMLQQQYINDWYARFAAGAVCVSIPIAILFIIMQRFYQESMSGSVKG</sequence>
<dbReference type="InterPro" id="IPR050901">
    <property type="entry name" value="BP-dep_ABC_trans_perm"/>
</dbReference>
<feature type="transmembrane region" description="Helical" evidence="8">
    <location>
        <begin position="264"/>
        <end position="286"/>
    </location>
</feature>
<keyword evidence="11" id="KW-1185">Reference proteome</keyword>
<proteinExistence type="inferred from homology"/>
<dbReference type="Pfam" id="PF00528">
    <property type="entry name" value="BPD_transp_1"/>
    <property type="match status" value="1"/>
</dbReference>
<keyword evidence="4" id="KW-0762">Sugar transport</keyword>
<dbReference type="PROSITE" id="PS50928">
    <property type="entry name" value="ABC_TM1"/>
    <property type="match status" value="1"/>
</dbReference>
<comment type="similarity">
    <text evidence="8">Belongs to the binding-protein-dependent transport system permease family.</text>
</comment>
<dbReference type="EMBL" id="JAHBBD010000007">
    <property type="protein sequence ID" value="MBW3082647.1"/>
    <property type="molecule type" value="Genomic_DNA"/>
</dbReference>
<feature type="domain" description="ABC transmembrane type-1" evidence="9">
    <location>
        <begin position="91"/>
        <end position="286"/>
    </location>
</feature>
<evidence type="ECO:0000256" key="3">
    <source>
        <dbReference type="ARBA" id="ARBA00022475"/>
    </source>
</evidence>
<dbReference type="CDD" id="cd06261">
    <property type="entry name" value="TM_PBP2"/>
    <property type="match status" value="1"/>
</dbReference>
<gene>
    <name evidence="10" type="ORF">KIH73_04510</name>
</gene>
<feature type="transmembrane region" description="Helical" evidence="8">
    <location>
        <begin position="29"/>
        <end position="51"/>
    </location>
</feature>
<dbReference type="Proteomes" id="UP000812844">
    <property type="component" value="Unassembled WGS sequence"/>
</dbReference>
<evidence type="ECO:0000256" key="5">
    <source>
        <dbReference type="ARBA" id="ARBA00022692"/>
    </source>
</evidence>